<evidence type="ECO:0000256" key="2">
    <source>
        <dbReference type="ARBA" id="ARBA00022448"/>
    </source>
</evidence>
<dbReference type="Gene3D" id="1.20.1560.10">
    <property type="entry name" value="ABC transporter type 1, transmembrane domain"/>
    <property type="match status" value="1"/>
</dbReference>
<dbReference type="AlphaFoldDB" id="A0A367WEC9"/>
<evidence type="ECO:0000256" key="1">
    <source>
        <dbReference type="ARBA" id="ARBA00004651"/>
    </source>
</evidence>
<keyword evidence="6" id="KW-0067">ATP-binding</keyword>
<organism evidence="12 13">
    <name type="scientific">Thalassospira profundimaris</name>
    <dbReference type="NCBI Taxonomy" id="502049"/>
    <lineage>
        <taxon>Bacteria</taxon>
        <taxon>Pseudomonadati</taxon>
        <taxon>Pseudomonadota</taxon>
        <taxon>Alphaproteobacteria</taxon>
        <taxon>Rhodospirillales</taxon>
        <taxon>Thalassospiraceae</taxon>
        <taxon>Thalassospira</taxon>
    </lineage>
</organism>
<dbReference type="SUPFAM" id="SSF52540">
    <property type="entry name" value="P-loop containing nucleoside triphosphate hydrolases"/>
    <property type="match status" value="1"/>
</dbReference>
<dbReference type="Gene3D" id="3.40.50.300">
    <property type="entry name" value="P-loop containing nucleotide triphosphate hydrolases"/>
    <property type="match status" value="1"/>
</dbReference>
<feature type="transmembrane region" description="Helical" evidence="9">
    <location>
        <begin position="163"/>
        <end position="182"/>
    </location>
</feature>
<evidence type="ECO:0000256" key="8">
    <source>
        <dbReference type="ARBA" id="ARBA00023136"/>
    </source>
</evidence>
<keyword evidence="4 9" id="KW-0812">Transmembrane</keyword>
<dbReference type="FunFam" id="3.40.50.300:FF:000299">
    <property type="entry name" value="ABC transporter ATP-binding protein/permease"/>
    <property type="match status" value="1"/>
</dbReference>
<keyword evidence="3" id="KW-1003">Cell membrane</keyword>
<evidence type="ECO:0000313" key="13">
    <source>
        <dbReference type="Proteomes" id="UP000253226"/>
    </source>
</evidence>
<dbReference type="EMBL" id="JPWF01000002">
    <property type="protein sequence ID" value="RCK38862.1"/>
    <property type="molecule type" value="Genomic_DNA"/>
</dbReference>
<evidence type="ECO:0000256" key="7">
    <source>
        <dbReference type="ARBA" id="ARBA00022989"/>
    </source>
</evidence>
<feature type="transmembrane region" description="Helical" evidence="9">
    <location>
        <begin position="188"/>
        <end position="209"/>
    </location>
</feature>
<dbReference type="GO" id="GO:0005886">
    <property type="term" value="C:plasma membrane"/>
    <property type="evidence" value="ECO:0007669"/>
    <property type="project" value="UniProtKB-SubCell"/>
</dbReference>
<dbReference type="InterPro" id="IPR003439">
    <property type="entry name" value="ABC_transporter-like_ATP-bd"/>
</dbReference>
<dbReference type="PANTHER" id="PTHR24221:SF654">
    <property type="entry name" value="ATP-BINDING CASSETTE SUB-FAMILY B MEMBER 6"/>
    <property type="match status" value="1"/>
</dbReference>
<dbReference type="PROSITE" id="PS50893">
    <property type="entry name" value="ABC_TRANSPORTER_2"/>
    <property type="match status" value="1"/>
</dbReference>
<evidence type="ECO:0000256" key="3">
    <source>
        <dbReference type="ARBA" id="ARBA00022475"/>
    </source>
</evidence>
<dbReference type="OrthoDB" id="5288404at2"/>
<evidence type="ECO:0000259" key="10">
    <source>
        <dbReference type="PROSITE" id="PS50893"/>
    </source>
</evidence>
<evidence type="ECO:0000256" key="5">
    <source>
        <dbReference type="ARBA" id="ARBA00022741"/>
    </source>
</evidence>
<keyword evidence="8 9" id="KW-0472">Membrane</keyword>
<keyword evidence="5" id="KW-0547">Nucleotide-binding</keyword>
<protein>
    <recommendedName>
        <fullName evidence="14">ABC transporter ATP-binding protein</fullName>
    </recommendedName>
</protein>
<dbReference type="PROSITE" id="PS00211">
    <property type="entry name" value="ABC_TRANSPORTER_1"/>
    <property type="match status" value="1"/>
</dbReference>
<comment type="caution">
    <text evidence="12">The sequence shown here is derived from an EMBL/GenBank/DDBJ whole genome shotgun (WGS) entry which is preliminary data.</text>
</comment>
<dbReference type="Pfam" id="PF00664">
    <property type="entry name" value="ABC_membrane"/>
    <property type="match status" value="1"/>
</dbReference>
<evidence type="ECO:0000256" key="6">
    <source>
        <dbReference type="ARBA" id="ARBA00022840"/>
    </source>
</evidence>
<proteinExistence type="predicted"/>
<dbReference type="SUPFAM" id="SSF90123">
    <property type="entry name" value="ABC transporter transmembrane region"/>
    <property type="match status" value="1"/>
</dbReference>
<evidence type="ECO:0000256" key="4">
    <source>
        <dbReference type="ARBA" id="ARBA00022692"/>
    </source>
</evidence>
<evidence type="ECO:0000256" key="9">
    <source>
        <dbReference type="SAM" id="Phobius"/>
    </source>
</evidence>
<evidence type="ECO:0008006" key="14">
    <source>
        <dbReference type="Google" id="ProtNLM"/>
    </source>
</evidence>
<dbReference type="InterPro" id="IPR039421">
    <property type="entry name" value="Type_1_exporter"/>
</dbReference>
<dbReference type="InterPro" id="IPR036640">
    <property type="entry name" value="ABC1_TM_sf"/>
</dbReference>
<keyword evidence="2" id="KW-0813">Transport</keyword>
<evidence type="ECO:0000259" key="11">
    <source>
        <dbReference type="PROSITE" id="PS50929"/>
    </source>
</evidence>
<dbReference type="GO" id="GO:0016887">
    <property type="term" value="F:ATP hydrolysis activity"/>
    <property type="evidence" value="ECO:0007669"/>
    <property type="project" value="InterPro"/>
</dbReference>
<feature type="transmembrane region" description="Helical" evidence="9">
    <location>
        <begin position="280"/>
        <end position="298"/>
    </location>
</feature>
<evidence type="ECO:0000313" key="12">
    <source>
        <dbReference type="EMBL" id="RCK38862.1"/>
    </source>
</evidence>
<dbReference type="InterPro" id="IPR017871">
    <property type="entry name" value="ABC_transporter-like_CS"/>
</dbReference>
<name>A0A367WEC9_9PROT</name>
<gene>
    <name evidence="12" type="ORF">TH19_03425</name>
</gene>
<dbReference type="RefSeq" id="WP_114100919.1">
    <property type="nucleotide sequence ID" value="NZ_JPWF01000002.1"/>
</dbReference>
<dbReference type="GO" id="GO:0140359">
    <property type="term" value="F:ABC-type transporter activity"/>
    <property type="evidence" value="ECO:0007669"/>
    <property type="project" value="InterPro"/>
</dbReference>
<dbReference type="PANTHER" id="PTHR24221">
    <property type="entry name" value="ATP-BINDING CASSETTE SUB-FAMILY B"/>
    <property type="match status" value="1"/>
</dbReference>
<dbReference type="InterPro" id="IPR011527">
    <property type="entry name" value="ABC1_TM_dom"/>
</dbReference>
<feature type="domain" description="ABC transmembrane type-1" evidence="11">
    <location>
        <begin position="33"/>
        <end position="330"/>
    </location>
</feature>
<comment type="subcellular location">
    <subcellularLocation>
        <location evidence="1">Cell membrane</location>
        <topology evidence="1">Multi-pass membrane protein</topology>
    </subcellularLocation>
</comment>
<sequence>MLDRNIESMRHSTQHGLLKMVSWFLSEHPIRAIVAVLLFLLSGVSESFGIIMVLPLLETLLSDGGLGQSWISSLVATIFELSGYEPSTIGVVILMVSLMALKFSFTLSATMIIGFFTADISARVRTGLVGALFSARWELFSREKTSDFVQAISNDAGKTADSGLAISNFCAKSLQVLFLIIATFALDWMFASSAVIVGAVILSISVWPIRLAKRAATRQVSNTRGLAKTMIDVLSVMRVVKAMSREKYILPRVEGFIFRLKSNQIWGVFSNELLRLLPEFLAVVALSISIAFLVPTAALDPKVFLSFCFLFVRILQSLTQVQALYKNLQTGQPAFWFVMNLYKATSTYSETPCGDVNVPQWQTIILDNVSFGYDETYVLREVNLTINRGEFVTLVGQSGSGKTTAINLLIGLLEPTVGRVMVDDIDLIALNRAQWRSRIGYLPQDCVLYAGTLFENITLGDPSITEEAVWVSLQRAGATEFVKKLSHGLDQQVGEKGDFFSGGQRQRLALARALVGQPEILILDEATSALDEDSEREICRQLQNLSKDHEYPITIIAISHRSALAKVADQVYTVRDGELMTCSLS</sequence>
<keyword evidence="7 9" id="KW-1133">Transmembrane helix</keyword>
<dbReference type="GO" id="GO:0005524">
    <property type="term" value="F:ATP binding"/>
    <property type="evidence" value="ECO:0007669"/>
    <property type="project" value="UniProtKB-KW"/>
</dbReference>
<reference evidence="12 13" key="1">
    <citation type="submission" date="2014-07" db="EMBL/GenBank/DDBJ databases">
        <title>Draft genome sequence of Thalassospira profundimaris 35.</title>
        <authorList>
            <person name="Lai Q."/>
            <person name="Shao Z."/>
        </authorList>
    </citation>
    <scope>NUCLEOTIDE SEQUENCE [LARGE SCALE GENOMIC DNA]</scope>
    <source>
        <strain evidence="12 13">35</strain>
    </source>
</reference>
<dbReference type="InterPro" id="IPR003593">
    <property type="entry name" value="AAA+_ATPase"/>
</dbReference>
<dbReference type="SMART" id="SM00382">
    <property type="entry name" value="AAA"/>
    <property type="match status" value="1"/>
</dbReference>
<feature type="transmembrane region" description="Helical" evidence="9">
    <location>
        <begin position="32"/>
        <end position="57"/>
    </location>
</feature>
<dbReference type="Pfam" id="PF00005">
    <property type="entry name" value="ABC_tran"/>
    <property type="match status" value="1"/>
</dbReference>
<dbReference type="Proteomes" id="UP000253226">
    <property type="component" value="Unassembled WGS sequence"/>
</dbReference>
<dbReference type="GO" id="GO:0034040">
    <property type="term" value="F:ATPase-coupled lipid transmembrane transporter activity"/>
    <property type="evidence" value="ECO:0007669"/>
    <property type="project" value="TreeGrafter"/>
</dbReference>
<dbReference type="InterPro" id="IPR027417">
    <property type="entry name" value="P-loop_NTPase"/>
</dbReference>
<feature type="transmembrane region" description="Helical" evidence="9">
    <location>
        <begin position="89"/>
        <end position="116"/>
    </location>
</feature>
<accession>A0A367WEC9</accession>
<dbReference type="PROSITE" id="PS50929">
    <property type="entry name" value="ABC_TM1F"/>
    <property type="match status" value="1"/>
</dbReference>
<feature type="domain" description="ABC transporter" evidence="10">
    <location>
        <begin position="364"/>
        <end position="584"/>
    </location>
</feature>